<proteinExistence type="predicted"/>
<organism evidence="2 3">
    <name type="scientific">Paenibacillus gyeongsangnamensis</name>
    <dbReference type="NCBI Taxonomy" id="3388067"/>
    <lineage>
        <taxon>Bacteria</taxon>
        <taxon>Bacillati</taxon>
        <taxon>Bacillota</taxon>
        <taxon>Bacilli</taxon>
        <taxon>Bacillales</taxon>
        <taxon>Paenibacillaceae</taxon>
        <taxon>Paenibacillus</taxon>
    </lineage>
</organism>
<name>A0ABT4Q772_9BACL</name>
<evidence type="ECO:0000313" key="2">
    <source>
        <dbReference type="EMBL" id="MCZ8512720.1"/>
    </source>
</evidence>
<keyword evidence="3" id="KW-1185">Reference proteome</keyword>
<evidence type="ECO:0000313" key="3">
    <source>
        <dbReference type="Proteomes" id="UP001527882"/>
    </source>
</evidence>
<reference evidence="2 3" key="1">
    <citation type="submission" date="2022-12" db="EMBL/GenBank/DDBJ databases">
        <title>Draft genome sequence of Paenibacillus sp. dW9.</title>
        <authorList>
            <person name="Choi E.-W."/>
            <person name="Kim D.-U."/>
        </authorList>
    </citation>
    <scope>NUCLEOTIDE SEQUENCE [LARGE SCALE GENOMIC DNA]</scope>
    <source>
        <strain evidence="3">dW9</strain>
    </source>
</reference>
<feature type="region of interest" description="Disordered" evidence="1">
    <location>
        <begin position="21"/>
        <end position="76"/>
    </location>
</feature>
<protein>
    <submittedName>
        <fullName evidence="2">Uncharacterized protein</fullName>
    </submittedName>
</protein>
<dbReference type="Proteomes" id="UP001527882">
    <property type="component" value="Unassembled WGS sequence"/>
</dbReference>
<gene>
    <name evidence="2" type="ORF">O9H85_09895</name>
</gene>
<accession>A0ABT4Q772</accession>
<evidence type="ECO:0000256" key="1">
    <source>
        <dbReference type="SAM" id="MobiDB-lite"/>
    </source>
</evidence>
<sequence>MAKQGDSNWKKEPEYYGVLSDAKELNLDDSVSPEGDAQAERSTEKRLLESARNAVRHKESITNVPSDSVFEAAQTE</sequence>
<dbReference type="EMBL" id="JAQAGZ010000005">
    <property type="protein sequence ID" value="MCZ8512720.1"/>
    <property type="molecule type" value="Genomic_DNA"/>
</dbReference>
<dbReference type="RefSeq" id="WP_269881167.1">
    <property type="nucleotide sequence ID" value="NZ_JAQAGZ010000005.1"/>
</dbReference>
<feature type="compositionally biased region" description="Basic and acidic residues" evidence="1">
    <location>
        <begin position="38"/>
        <end position="49"/>
    </location>
</feature>
<comment type="caution">
    <text evidence="2">The sequence shown here is derived from an EMBL/GenBank/DDBJ whole genome shotgun (WGS) entry which is preliminary data.</text>
</comment>